<dbReference type="PANTHER" id="PTHR35869">
    <property type="entry name" value="OUTER-MEMBRANE LIPOPROTEIN CARRIER PROTEIN"/>
    <property type="match status" value="1"/>
</dbReference>
<keyword evidence="1" id="KW-0732">Signal</keyword>
<dbReference type="InterPro" id="IPR029046">
    <property type="entry name" value="LolA/LolB/LppX"/>
</dbReference>
<accession>A0A4R2GV16</accession>
<feature type="compositionally biased region" description="Low complexity" evidence="2">
    <location>
        <begin position="101"/>
        <end position="127"/>
    </location>
</feature>
<name>A0A4R2GV16_9HYPH</name>
<sequence length="342" mass="35919">MRHSAPGQFSVGTRTARRQSGRQASLWLAPALVSLLCLGSAGGARAEFQWNPFKPGFGKQVAPQAERPPVAPPPASLTAPGKTQPAPAASKSKPQNPAPTKPATTPAASQAATPQAAPQPDSPQATAPLPPRRPASLQGGAPVAASAPTAAAQPRPGVQAAAVEAAKTAARTGANPVPKSSAEALARVNEWLNSYEAIQARFIQHNAQGQKAEGSLYVRRPGQLVFKYDPPSTLEVVADGKSVAVRDSKLRTNDVYSISQTPLKFLLKDRINLATDTKLLNVATDADGIVRVALSDSSTLGGTSQITLIFDSRANQLKQWNIVDPQGYRTTVALYNLQETPR</sequence>
<feature type="region of interest" description="Disordered" evidence="2">
    <location>
        <begin position="59"/>
        <end position="164"/>
    </location>
</feature>
<reference evidence="3 4" key="1">
    <citation type="submission" date="2019-03" db="EMBL/GenBank/DDBJ databases">
        <title>Genomic Encyclopedia of Type Strains, Phase IV (KMG-IV): sequencing the most valuable type-strain genomes for metagenomic binning, comparative biology and taxonomic classification.</title>
        <authorList>
            <person name="Goeker M."/>
        </authorList>
    </citation>
    <scope>NUCLEOTIDE SEQUENCE [LARGE SCALE GENOMIC DNA]</scope>
    <source>
        <strain evidence="3 4">DSM 22958</strain>
    </source>
</reference>
<evidence type="ECO:0000313" key="4">
    <source>
        <dbReference type="Proteomes" id="UP000294881"/>
    </source>
</evidence>
<dbReference type="Proteomes" id="UP000294881">
    <property type="component" value="Unassembled WGS sequence"/>
</dbReference>
<keyword evidence="3" id="KW-0449">Lipoprotein</keyword>
<evidence type="ECO:0000256" key="1">
    <source>
        <dbReference type="ARBA" id="ARBA00022729"/>
    </source>
</evidence>
<keyword evidence="4" id="KW-1185">Reference proteome</keyword>
<dbReference type="EMBL" id="SLWL01000003">
    <property type="protein sequence ID" value="TCO14660.1"/>
    <property type="molecule type" value="Genomic_DNA"/>
</dbReference>
<evidence type="ECO:0000256" key="2">
    <source>
        <dbReference type="SAM" id="MobiDB-lite"/>
    </source>
</evidence>
<proteinExistence type="predicted"/>
<comment type="caution">
    <text evidence="3">The sequence shown here is derived from an EMBL/GenBank/DDBJ whole genome shotgun (WGS) entry which is preliminary data.</text>
</comment>
<feature type="compositionally biased region" description="Low complexity" evidence="2">
    <location>
        <begin position="141"/>
        <end position="164"/>
    </location>
</feature>
<dbReference type="RefSeq" id="WP_165909901.1">
    <property type="nucleotide sequence ID" value="NZ_JBHUNN010000002.1"/>
</dbReference>
<dbReference type="AlphaFoldDB" id="A0A4R2GV16"/>
<dbReference type="InterPro" id="IPR004564">
    <property type="entry name" value="OM_lipoprot_carrier_LolA-like"/>
</dbReference>
<dbReference type="CDD" id="cd16325">
    <property type="entry name" value="LolA"/>
    <property type="match status" value="1"/>
</dbReference>
<organism evidence="3 4">
    <name type="scientific">Camelimonas lactis</name>
    <dbReference type="NCBI Taxonomy" id="659006"/>
    <lineage>
        <taxon>Bacteria</taxon>
        <taxon>Pseudomonadati</taxon>
        <taxon>Pseudomonadota</taxon>
        <taxon>Alphaproteobacteria</taxon>
        <taxon>Hyphomicrobiales</taxon>
        <taxon>Chelatococcaceae</taxon>
        <taxon>Camelimonas</taxon>
    </lineage>
</organism>
<dbReference type="Pfam" id="PF03548">
    <property type="entry name" value="LolA"/>
    <property type="match status" value="1"/>
</dbReference>
<dbReference type="SUPFAM" id="SSF89392">
    <property type="entry name" value="Prokaryotic lipoproteins and lipoprotein localization factors"/>
    <property type="match status" value="1"/>
</dbReference>
<dbReference type="Gene3D" id="2.50.20.10">
    <property type="entry name" value="Lipoprotein localisation LolA/LolB/LppX"/>
    <property type="match status" value="1"/>
</dbReference>
<dbReference type="PANTHER" id="PTHR35869:SF1">
    <property type="entry name" value="OUTER-MEMBRANE LIPOPROTEIN CARRIER PROTEIN"/>
    <property type="match status" value="1"/>
</dbReference>
<gene>
    <name evidence="3" type="ORF">EV666_103168</name>
</gene>
<evidence type="ECO:0000313" key="3">
    <source>
        <dbReference type="EMBL" id="TCO14660.1"/>
    </source>
</evidence>
<protein>
    <submittedName>
        <fullName evidence="3">Outer membrane lipoprotein-sorting protein</fullName>
    </submittedName>
</protein>